<proteinExistence type="predicted"/>
<comment type="caution">
    <text evidence="3">The sequence shown here is derived from an EMBL/GenBank/DDBJ whole genome shotgun (WGS) entry which is preliminary data.</text>
</comment>
<dbReference type="Proteomes" id="UP000248840">
    <property type="component" value="Unassembled WGS sequence"/>
</dbReference>
<feature type="region of interest" description="Disordered" evidence="1">
    <location>
        <begin position="305"/>
        <end position="337"/>
    </location>
</feature>
<name>A0A328Y9S0_9FLAO</name>
<evidence type="ECO:0000256" key="2">
    <source>
        <dbReference type="SAM" id="SignalP"/>
    </source>
</evidence>
<protein>
    <submittedName>
        <fullName evidence="3">Outer membrane putative beta-barrel porin/alpha-amylase</fullName>
    </submittedName>
</protein>
<feature type="compositionally biased region" description="Basic and acidic residues" evidence="1">
    <location>
        <begin position="313"/>
        <end position="337"/>
    </location>
</feature>
<dbReference type="Pfam" id="PF13557">
    <property type="entry name" value="Phenol_MetA_deg"/>
    <property type="match status" value="1"/>
</dbReference>
<evidence type="ECO:0000313" key="3">
    <source>
        <dbReference type="EMBL" id="RAR70758.1"/>
    </source>
</evidence>
<dbReference type="EMBL" id="QLSZ01000009">
    <property type="protein sequence ID" value="RAR70758.1"/>
    <property type="molecule type" value="Genomic_DNA"/>
</dbReference>
<sequence length="337" mass="38829">MDFKITNTMMTLQNRFLSFLLLCFTGATAQYTDEINSNRPGNSMSAFSVGKSVIQTEDGLNYINEKHNLMDYTVNGYSADMSFRYGFYRDELEAILSLNYQNDHYVTDWDNIHRKSIKTTTLGAKYLFYDPQKNYKKPVNLYSWKNNHKYNWHQLIPALAGYAGFNINTSNSLFFRGDEPVKKLTPKIMLISQNQFPGNWVFVTNIFADQITSPYHSYGYVVTLTKGFNDSWSGFFENRGIVGNYYSDGIFTAGAAYLLASNMQVDASISRNYKDTPKITYFGIGFSCRFDDDYSDLLLRIPKKKDKGKKDKSKQGKAKEKEKEKVKKRLDEVPLKP</sequence>
<feature type="chain" id="PRO_5016345118" evidence="2">
    <location>
        <begin position="30"/>
        <end position="337"/>
    </location>
</feature>
<evidence type="ECO:0000256" key="1">
    <source>
        <dbReference type="SAM" id="MobiDB-lite"/>
    </source>
</evidence>
<keyword evidence="4" id="KW-1185">Reference proteome</keyword>
<feature type="signal peptide" evidence="2">
    <location>
        <begin position="1"/>
        <end position="29"/>
    </location>
</feature>
<reference evidence="3 4" key="1">
    <citation type="submission" date="2018-06" db="EMBL/GenBank/DDBJ databases">
        <title>Genomic Encyclopedia of Archaeal and Bacterial Type Strains, Phase II (KMG-II): from individual species to whole genera.</title>
        <authorList>
            <person name="Goeker M."/>
        </authorList>
    </citation>
    <scope>NUCLEOTIDE SEQUENCE [LARGE SCALE GENOMIC DNA]</scope>
    <source>
        <strain evidence="3 4">DSM 25663</strain>
    </source>
</reference>
<dbReference type="AlphaFoldDB" id="A0A328Y9S0"/>
<dbReference type="InterPro" id="IPR025737">
    <property type="entry name" value="FApF"/>
</dbReference>
<evidence type="ECO:0000313" key="4">
    <source>
        <dbReference type="Proteomes" id="UP000248840"/>
    </source>
</evidence>
<accession>A0A328Y9S0</accession>
<organism evidence="3 4">
    <name type="scientific">Flavobacterium aciduliphilum</name>
    <dbReference type="NCBI Taxonomy" id="1101402"/>
    <lineage>
        <taxon>Bacteria</taxon>
        <taxon>Pseudomonadati</taxon>
        <taxon>Bacteroidota</taxon>
        <taxon>Flavobacteriia</taxon>
        <taxon>Flavobacteriales</taxon>
        <taxon>Flavobacteriaceae</taxon>
        <taxon>Flavobacterium</taxon>
    </lineage>
</organism>
<keyword evidence="2" id="KW-0732">Signal</keyword>
<gene>
    <name evidence="3" type="ORF">CLV55_1099</name>
</gene>